<dbReference type="OrthoDB" id="6159137at2759"/>
<dbReference type="SUPFAM" id="SSF55154">
    <property type="entry name" value="CYTH-like phosphatases"/>
    <property type="match status" value="1"/>
</dbReference>
<dbReference type="AlphaFoldDB" id="A0A8I6TEE7"/>
<dbReference type="InterPro" id="IPR008173">
    <property type="entry name" value="Adenylyl_cyclase_CyaB"/>
</dbReference>
<proteinExistence type="predicted"/>
<evidence type="ECO:0000313" key="3">
    <source>
        <dbReference type="Proteomes" id="UP000494040"/>
    </source>
</evidence>
<dbReference type="SMART" id="SM01118">
    <property type="entry name" value="CYTH"/>
    <property type="match status" value="1"/>
</dbReference>
<dbReference type="GeneID" id="106666587"/>
<sequence length="169" mass="19055">MARNVEIKARLKNLDVLEKVALLAGNEGKVFPQVDHYFNSPNGRLKLRFSGESSSELVFYNRSDSVGPKLSKYNKIFIDDGSAMLQLLTNALGKRGVVSKKRHLFMIGNTRVHIDDVDNLGNFIEFEVILKDDQTMDSGVQVAEQLMEELNIEKENLISCSYIDLCTNL</sequence>
<feature type="domain" description="CYTH" evidence="1">
    <location>
        <begin position="2"/>
        <end position="168"/>
    </location>
</feature>
<protein>
    <recommendedName>
        <fullName evidence="1">CYTH domain-containing protein</fullName>
    </recommendedName>
</protein>
<name>A0A8I6TEE7_CIMLE</name>
<dbReference type="PANTHER" id="PTHR21028">
    <property type="entry name" value="SI:CH211-156B7.4"/>
    <property type="match status" value="1"/>
</dbReference>
<dbReference type="PROSITE" id="PS51707">
    <property type="entry name" value="CYTH"/>
    <property type="match status" value="1"/>
</dbReference>
<dbReference type="Proteomes" id="UP000494040">
    <property type="component" value="Unassembled WGS sequence"/>
</dbReference>
<dbReference type="GO" id="GO:0016462">
    <property type="term" value="F:pyrophosphatase activity"/>
    <property type="evidence" value="ECO:0007669"/>
    <property type="project" value="UniProtKB-ARBA"/>
</dbReference>
<dbReference type="Gene3D" id="2.40.320.10">
    <property type="entry name" value="Hypothetical Protein Pfu-838710-001"/>
    <property type="match status" value="1"/>
</dbReference>
<reference evidence="2" key="1">
    <citation type="submission" date="2022-01" db="UniProtKB">
        <authorList>
            <consortium name="EnsemblMetazoa"/>
        </authorList>
    </citation>
    <scope>IDENTIFICATION</scope>
</reference>
<dbReference type="InterPro" id="IPR033469">
    <property type="entry name" value="CYTH-like_dom_sf"/>
</dbReference>
<dbReference type="RefSeq" id="XP_014249359.1">
    <property type="nucleotide sequence ID" value="XM_014393873.2"/>
</dbReference>
<keyword evidence="3" id="KW-1185">Reference proteome</keyword>
<evidence type="ECO:0000259" key="1">
    <source>
        <dbReference type="PROSITE" id="PS51707"/>
    </source>
</evidence>
<accession>A0A8I6TEE7</accession>
<dbReference type="OMA" id="TRIHMDE"/>
<dbReference type="InterPro" id="IPR023577">
    <property type="entry name" value="CYTH_domain"/>
</dbReference>
<organism evidence="2 3">
    <name type="scientific">Cimex lectularius</name>
    <name type="common">Bed bug</name>
    <name type="synonym">Acanthia lectularia</name>
    <dbReference type="NCBI Taxonomy" id="79782"/>
    <lineage>
        <taxon>Eukaryota</taxon>
        <taxon>Metazoa</taxon>
        <taxon>Ecdysozoa</taxon>
        <taxon>Arthropoda</taxon>
        <taxon>Hexapoda</taxon>
        <taxon>Insecta</taxon>
        <taxon>Pterygota</taxon>
        <taxon>Neoptera</taxon>
        <taxon>Paraneoptera</taxon>
        <taxon>Hemiptera</taxon>
        <taxon>Heteroptera</taxon>
        <taxon>Panheteroptera</taxon>
        <taxon>Cimicomorpha</taxon>
        <taxon>Cimicidae</taxon>
        <taxon>Cimex</taxon>
    </lineage>
</organism>
<dbReference type="Pfam" id="PF01928">
    <property type="entry name" value="CYTH"/>
    <property type="match status" value="1"/>
</dbReference>
<dbReference type="EnsemblMetazoa" id="XM_014393873.2">
    <property type="protein sequence ID" value="XP_014249359.1"/>
    <property type="gene ID" value="LOC106666587"/>
</dbReference>
<dbReference type="PANTHER" id="PTHR21028:SF2">
    <property type="entry name" value="CYTH DOMAIN-CONTAINING PROTEIN"/>
    <property type="match status" value="1"/>
</dbReference>
<dbReference type="KEGG" id="clec:106666587"/>
<dbReference type="CDD" id="cd07890">
    <property type="entry name" value="CYTH-like_AC_IV-like"/>
    <property type="match status" value="1"/>
</dbReference>
<evidence type="ECO:0000313" key="2">
    <source>
        <dbReference type="EnsemblMetazoa" id="XP_014249359.1"/>
    </source>
</evidence>